<evidence type="ECO:0000313" key="1">
    <source>
        <dbReference type="EMBL" id="HIU91547.1"/>
    </source>
</evidence>
<comment type="caution">
    <text evidence="1">The sequence shown here is derived from an EMBL/GenBank/DDBJ whole genome shotgun (WGS) entry which is preliminary data.</text>
</comment>
<name>A0A9D1MXX6_9CLOT</name>
<evidence type="ECO:0000313" key="2">
    <source>
        <dbReference type="Proteomes" id="UP000886748"/>
    </source>
</evidence>
<gene>
    <name evidence="1" type="ORF">IAD26_00285</name>
</gene>
<dbReference type="Proteomes" id="UP000886748">
    <property type="component" value="Unassembled WGS sequence"/>
</dbReference>
<sequence>MLPIITEEHASLAFAEIFQDVHGWRKKMIHYIKEENPEINSAIIEAANNTDLDPKAVALGAYMTYTLIEMAAKDDAGASIDFDD</sequence>
<reference evidence="1" key="1">
    <citation type="submission" date="2020-10" db="EMBL/GenBank/DDBJ databases">
        <authorList>
            <person name="Gilroy R."/>
        </authorList>
    </citation>
    <scope>NUCLEOTIDE SEQUENCE</scope>
    <source>
        <strain evidence="1">CHK154-7741</strain>
    </source>
</reference>
<proteinExistence type="predicted"/>
<protein>
    <submittedName>
        <fullName evidence="1">Uncharacterized protein</fullName>
    </submittedName>
</protein>
<reference evidence="1" key="2">
    <citation type="journal article" date="2021" name="PeerJ">
        <title>Extensive microbial diversity within the chicken gut microbiome revealed by metagenomics and culture.</title>
        <authorList>
            <person name="Gilroy R."/>
            <person name="Ravi A."/>
            <person name="Getino M."/>
            <person name="Pursley I."/>
            <person name="Horton D.L."/>
            <person name="Alikhan N.F."/>
            <person name="Baker D."/>
            <person name="Gharbi K."/>
            <person name="Hall N."/>
            <person name="Watson M."/>
            <person name="Adriaenssens E.M."/>
            <person name="Foster-Nyarko E."/>
            <person name="Jarju S."/>
            <person name="Secka A."/>
            <person name="Antonio M."/>
            <person name="Oren A."/>
            <person name="Chaudhuri R.R."/>
            <person name="La Ragione R."/>
            <person name="Hildebrand F."/>
            <person name="Pallen M.J."/>
        </authorList>
    </citation>
    <scope>NUCLEOTIDE SEQUENCE</scope>
    <source>
        <strain evidence="1">CHK154-7741</strain>
    </source>
</reference>
<organism evidence="1 2">
    <name type="scientific">Candidatus Limenecus avicola</name>
    <dbReference type="NCBI Taxonomy" id="2840847"/>
    <lineage>
        <taxon>Bacteria</taxon>
        <taxon>Bacillati</taxon>
        <taxon>Bacillota</taxon>
        <taxon>Clostridia</taxon>
        <taxon>Eubacteriales</taxon>
        <taxon>Clostridiaceae</taxon>
        <taxon>Clostridiaceae incertae sedis</taxon>
        <taxon>Candidatus Limenecus</taxon>
    </lineage>
</organism>
<dbReference type="EMBL" id="DVOD01000003">
    <property type="protein sequence ID" value="HIU91547.1"/>
    <property type="molecule type" value="Genomic_DNA"/>
</dbReference>
<dbReference type="AlphaFoldDB" id="A0A9D1MXX6"/>
<accession>A0A9D1MXX6</accession>